<dbReference type="EMBL" id="WHNX01000015">
    <property type="protein sequence ID" value="MPW26235.1"/>
    <property type="molecule type" value="Genomic_DNA"/>
</dbReference>
<dbReference type="Proteomes" id="UP000440004">
    <property type="component" value="Unassembled WGS sequence"/>
</dbReference>
<accession>A0A6A7KA47</accession>
<name>A0A6A7KA47_9FIRM</name>
<evidence type="ECO:0000313" key="1">
    <source>
        <dbReference type="EMBL" id="MPW26235.1"/>
    </source>
</evidence>
<sequence>MKLSEIAKGALEEQFEVEFQSLLENIADLNTEPKAARKITITLTVKPAESRNIADITFQTKASLVPSKSISTNVYIDKDKSGKIIVGELGGQIRGQVSVEEVNNLRKIEGGK</sequence>
<comment type="caution">
    <text evidence="1">The sequence shown here is derived from an EMBL/GenBank/DDBJ whole genome shotgun (WGS) entry which is preliminary data.</text>
</comment>
<dbReference type="RefSeq" id="WP_152804546.1">
    <property type="nucleotide sequence ID" value="NZ_WHNX01000015.1"/>
</dbReference>
<reference evidence="1 2" key="1">
    <citation type="submission" date="2019-10" db="EMBL/GenBank/DDBJ databases">
        <title>Alkalibaculum tamaniensis sp.nov., a new alkaliphilic acetogen, isolated on methoxylated aromatics from a mud volcano.</title>
        <authorList>
            <person name="Khomyakova M.A."/>
            <person name="Merkel A.Y."/>
            <person name="Bonch-Osmolovskaya E.A."/>
            <person name="Slobodkin A.I."/>
        </authorList>
    </citation>
    <scope>NUCLEOTIDE SEQUENCE [LARGE SCALE GENOMIC DNA]</scope>
    <source>
        <strain evidence="1 2">M08DMB</strain>
    </source>
</reference>
<evidence type="ECO:0000313" key="2">
    <source>
        <dbReference type="Proteomes" id="UP000440004"/>
    </source>
</evidence>
<gene>
    <name evidence="1" type="ORF">GC105_10590</name>
</gene>
<keyword evidence="2" id="KW-1185">Reference proteome</keyword>
<proteinExistence type="predicted"/>
<dbReference type="AlphaFoldDB" id="A0A6A7KA47"/>
<evidence type="ECO:0008006" key="3">
    <source>
        <dbReference type="Google" id="ProtNLM"/>
    </source>
</evidence>
<protein>
    <recommendedName>
        <fullName evidence="3">Replication terminator protein</fullName>
    </recommendedName>
</protein>
<organism evidence="1 2">
    <name type="scientific">Alkalibaculum sporogenes</name>
    <dbReference type="NCBI Taxonomy" id="2655001"/>
    <lineage>
        <taxon>Bacteria</taxon>
        <taxon>Bacillati</taxon>
        <taxon>Bacillota</taxon>
        <taxon>Clostridia</taxon>
        <taxon>Eubacteriales</taxon>
        <taxon>Eubacteriaceae</taxon>
        <taxon>Alkalibaculum</taxon>
    </lineage>
</organism>